<dbReference type="AlphaFoldDB" id="A6KNS8"/>
<protein>
    <submittedName>
        <fullName evidence="1">RCG56868</fullName>
    </submittedName>
</protein>
<organism evidence="1 2">
    <name type="scientific">Rattus norvegicus</name>
    <name type="common">Rat</name>
    <dbReference type="NCBI Taxonomy" id="10116"/>
    <lineage>
        <taxon>Eukaryota</taxon>
        <taxon>Metazoa</taxon>
        <taxon>Chordata</taxon>
        <taxon>Craniata</taxon>
        <taxon>Vertebrata</taxon>
        <taxon>Euteleostomi</taxon>
        <taxon>Mammalia</taxon>
        <taxon>Eutheria</taxon>
        <taxon>Euarchontoglires</taxon>
        <taxon>Glires</taxon>
        <taxon>Rodentia</taxon>
        <taxon>Myomorpha</taxon>
        <taxon>Muroidea</taxon>
        <taxon>Muridae</taxon>
        <taxon>Murinae</taxon>
        <taxon>Rattus</taxon>
    </lineage>
</organism>
<sequence length="39" mass="4504">MPYLRMVLTNQLQAALVSKLSWTFGNLAWEIAYSTQVCR</sequence>
<evidence type="ECO:0000313" key="1">
    <source>
        <dbReference type="EMBL" id="EDL87972.1"/>
    </source>
</evidence>
<name>A6KNS8_RAT</name>
<gene>
    <name evidence="1" type="ORF">rCG_56868</name>
</gene>
<dbReference type="Proteomes" id="UP000234681">
    <property type="component" value="Chromosome X"/>
</dbReference>
<reference evidence="2" key="1">
    <citation type="submission" date="2005-09" db="EMBL/GenBank/DDBJ databases">
        <authorList>
            <person name="Mural R.J."/>
            <person name="Li P.W."/>
            <person name="Adams M.D."/>
            <person name="Amanatides P.G."/>
            <person name="Baden-Tillson H."/>
            <person name="Barnstead M."/>
            <person name="Chin S.H."/>
            <person name="Dew I."/>
            <person name="Evans C.A."/>
            <person name="Ferriera S."/>
            <person name="Flanigan M."/>
            <person name="Fosler C."/>
            <person name="Glodek A."/>
            <person name="Gu Z."/>
            <person name="Holt R.A."/>
            <person name="Jennings D."/>
            <person name="Kraft C.L."/>
            <person name="Lu F."/>
            <person name="Nguyen T."/>
            <person name="Nusskern D.R."/>
            <person name="Pfannkoch C.M."/>
            <person name="Sitter C."/>
            <person name="Sutton G.G."/>
            <person name="Venter J.C."/>
            <person name="Wang Z."/>
            <person name="Woodage T."/>
            <person name="Zheng X.H."/>
            <person name="Zhong F."/>
        </authorList>
    </citation>
    <scope>NUCLEOTIDE SEQUENCE [LARGE SCALE GENOMIC DNA]</scope>
    <source>
        <strain>BN</strain>
        <strain evidence="2">Sprague-Dawley</strain>
    </source>
</reference>
<accession>A6KNS8</accession>
<dbReference type="EMBL" id="CH474076">
    <property type="protein sequence ID" value="EDL87972.1"/>
    <property type="molecule type" value="Genomic_DNA"/>
</dbReference>
<evidence type="ECO:0000313" key="2">
    <source>
        <dbReference type="Proteomes" id="UP000234681"/>
    </source>
</evidence>
<proteinExistence type="predicted"/>